<dbReference type="PANTHER" id="PTHR35004:SF7">
    <property type="entry name" value="INTEGRASE PROTEIN"/>
    <property type="match status" value="1"/>
</dbReference>
<dbReference type="InterPro" id="IPR009057">
    <property type="entry name" value="Homeodomain-like_sf"/>
</dbReference>
<dbReference type="PANTHER" id="PTHR35004">
    <property type="entry name" value="TRANSPOSASE RV3428C-RELATED"/>
    <property type="match status" value="1"/>
</dbReference>
<dbReference type="EMBL" id="CP060394">
    <property type="protein sequence ID" value="QNI32139.1"/>
    <property type="molecule type" value="Genomic_DNA"/>
</dbReference>
<dbReference type="KEGG" id="adin:H7849_24625"/>
<evidence type="ECO:0000313" key="3">
    <source>
        <dbReference type="EMBL" id="QNI31306.1"/>
    </source>
</evidence>
<reference evidence="4 6" key="1">
    <citation type="submission" date="2020-08" db="EMBL/GenBank/DDBJ databases">
        <title>Edaphobacter telluris sp. nov. and Acidobacterium dinghuensis sp. nov., two acidobacteria isolated from forest soil.</title>
        <authorList>
            <person name="Fu J."/>
            <person name="Qiu L."/>
        </authorList>
    </citation>
    <scope>NUCLEOTIDE SEQUENCE [LARGE SCALE GENOMIC DNA]</scope>
    <source>
        <strain evidence="4">4Y35</strain>
    </source>
</reference>
<dbReference type="KEGG" id="adin:H7849_19250"/>
<dbReference type="EMBL" id="CP060394">
    <property type="protein sequence ID" value="QNI31211.1"/>
    <property type="molecule type" value="Genomic_DNA"/>
</dbReference>
<dbReference type="GO" id="GO:0015074">
    <property type="term" value="P:DNA integration"/>
    <property type="evidence" value="ECO:0007669"/>
    <property type="project" value="InterPro"/>
</dbReference>
<protein>
    <submittedName>
        <fullName evidence="4">IS481 family transposase</fullName>
    </submittedName>
</protein>
<evidence type="ECO:0000313" key="6">
    <source>
        <dbReference type="Proteomes" id="UP000515312"/>
    </source>
</evidence>
<evidence type="ECO:0000259" key="1">
    <source>
        <dbReference type="PROSITE" id="PS50994"/>
    </source>
</evidence>
<dbReference type="InterPro" id="IPR047656">
    <property type="entry name" value="IS481-like_transpos"/>
</dbReference>
<keyword evidence="6" id="KW-1185">Reference proteome</keyword>
<dbReference type="AlphaFoldDB" id="A0A7G8BFJ0"/>
<accession>A0A7G8BFJ0</accession>
<name>A0A7G8BFJ0_9BACT</name>
<organism evidence="4 6">
    <name type="scientific">Alloacidobacterium dinghuense</name>
    <dbReference type="NCBI Taxonomy" id="2763107"/>
    <lineage>
        <taxon>Bacteria</taxon>
        <taxon>Pseudomonadati</taxon>
        <taxon>Acidobacteriota</taxon>
        <taxon>Terriglobia</taxon>
        <taxon>Terriglobales</taxon>
        <taxon>Acidobacteriaceae</taxon>
        <taxon>Alloacidobacterium</taxon>
    </lineage>
</organism>
<dbReference type="NCBIfam" id="NF033577">
    <property type="entry name" value="transpos_IS481"/>
    <property type="match status" value="1"/>
</dbReference>
<proteinExistence type="predicted"/>
<sequence length="385" mass="44896">MPWKTMDVREQRVRFVVAALRRERSLSSLCREFGISRPTGRLWVERYRAGGVEAIAERSRRPLHSPQQTAPEVEGRVIELRLRYPDWGARKLQVLLEQCGTRLPASTIHRILLRHQLVRPEDRHRPAPRRFERAAPNELWQMDFKGPKSWHQPIGPLSILDDHSRYVIALEAVGSTQAEPVRVRLEHAFQECGLPEAMLMDHGVPWWSWAGPQAATTGLALWLIKQGIRLCWSGIGHPQTQGKVERFHGALERALTRRGLRGHAPQQWLDRYRWEHNHLRPHEALGMQTPASRWRPSERRYDPNPPRWQYPEGAWVLKVDCQGKLEIADTKWRIGRALAGEWVQILPVEQRLQVYYCNTLIRELDPAIQRSTIVERWIPAQNPRP</sequence>
<dbReference type="SUPFAM" id="SSF46689">
    <property type="entry name" value="Homeodomain-like"/>
    <property type="match status" value="1"/>
</dbReference>
<dbReference type="InterPro" id="IPR012337">
    <property type="entry name" value="RNaseH-like_sf"/>
</dbReference>
<dbReference type="KEGG" id="adin:H7849_19765"/>
<dbReference type="SUPFAM" id="SSF53098">
    <property type="entry name" value="Ribonuclease H-like"/>
    <property type="match status" value="1"/>
</dbReference>
<dbReference type="EMBL" id="CP060394">
    <property type="protein sequence ID" value="QNI31310.1"/>
    <property type="molecule type" value="Genomic_DNA"/>
</dbReference>
<dbReference type="Gene3D" id="3.30.420.10">
    <property type="entry name" value="Ribonuclease H-like superfamily/Ribonuclease H"/>
    <property type="match status" value="1"/>
</dbReference>
<evidence type="ECO:0000313" key="5">
    <source>
        <dbReference type="EMBL" id="QNI32139.1"/>
    </source>
</evidence>
<dbReference type="Pfam" id="PF13683">
    <property type="entry name" value="rve_3"/>
    <property type="match status" value="1"/>
</dbReference>
<dbReference type="InterPro" id="IPR001584">
    <property type="entry name" value="Integrase_cat-core"/>
</dbReference>
<dbReference type="Proteomes" id="UP000515312">
    <property type="component" value="Chromosome"/>
</dbReference>
<gene>
    <name evidence="2" type="ORF">H7849_19250</name>
    <name evidence="3" type="ORF">H7849_19765</name>
    <name evidence="4" type="ORF">H7849_19785</name>
    <name evidence="5" type="ORF">H7849_24625</name>
</gene>
<feature type="domain" description="Integrase catalytic" evidence="1">
    <location>
        <begin position="132"/>
        <end position="298"/>
    </location>
</feature>
<dbReference type="GO" id="GO:0003676">
    <property type="term" value="F:nucleic acid binding"/>
    <property type="evidence" value="ECO:0007669"/>
    <property type="project" value="InterPro"/>
</dbReference>
<dbReference type="InterPro" id="IPR036397">
    <property type="entry name" value="RNaseH_sf"/>
</dbReference>
<evidence type="ECO:0000313" key="2">
    <source>
        <dbReference type="EMBL" id="QNI31211.1"/>
    </source>
</evidence>
<dbReference type="EMBL" id="CP060394">
    <property type="protein sequence ID" value="QNI31306.1"/>
    <property type="molecule type" value="Genomic_DNA"/>
</dbReference>
<dbReference type="Pfam" id="PF13565">
    <property type="entry name" value="HTH_32"/>
    <property type="match status" value="1"/>
</dbReference>
<evidence type="ECO:0000313" key="4">
    <source>
        <dbReference type="EMBL" id="QNI31310.1"/>
    </source>
</evidence>
<dbReference type="PROSITE" id="PS50994">
    <property type="entry name" value="INTEGRASE"/>
    <property type="match status" value="1"/>
</dbReference>
<dbReference type="KEGG" id="adin:H7849_19785"/>